<protein>
    <submittedName>
        <fullName evidence="2">42960_t:CDS:1</fullName>
    </submittedName>
</protein>
<evidence type="ECO:0000256" key="1">
    <source>
        <dbReference type="SAM" id="MobiDB-lite"/>
    </source>
</evidence>
<feature type="compositionally biased region" description="Basic residues" evidence="1">
    <location>
        <begin position="56"/>
        <end position="66"/>
    </location>
</feature>
<comment type="caution">
    <text evidence="2">The sequence shown here is derived from an EMBL/GenBank/DDBJ whole genome shotgun (WGS) entry which is preliminary data.</text>
</comment>
<organism evidence="2 3">
    <name type="scientific">Gigaspora margarita</name>
    <dbReference type="NCBI Taxonomy" id="4874"/>
    <lineage>
        <taxon>Eukaryota</taxon>
        <taxon>Fungi</taxon>
        <taxon>Fungi incertae sedis</taxon>
        <taxon>Mucoromycota</taxon>
        <taxon>Glomeromycotina</taxon>
        <taxon>Glomeromycetes</taxon>
        <taxon>Diversisporales</taxon>
        <taxon>Gigasporaceae</taxon>
        <taxon>Gigaspora</taxon>
    </lineage>
</organism>
<feature type="compositionally biased region" description="Basic and acidic residues" evidence="1">
    <location>
        <begin position="44"/>
        <end position="55"/>
    </location>
</feature>
<keyword evidence="3" id="KW-1185">Reference proteome</keyword>
<name>A0ABN7VPG0_GIGMA</name>
<gene>
    <name evidence="2" type="ORF">GMARGA_LOCUS20882</name>
</gene>
<dbReference type="EMBL" id="CAJVQB010018777">
    <property type="protein sequence ID" value="CAG8788762.1"/>
    <property type="molecule type" value="Genomic_DNA"/>
</dbReference>
<feature type="region of interest" description="Disordered" evidence="1">
    <location>
        <begin position="44"/>
        <end position="66"/>
    </location>
</feature>
<sequence>MYEEDFTDQLLKKVQDQRKMEIYRNDHHSTLKFSTLWESYELPERGKDSQKEGKTPKKRKRLLEGV</sequence>
<proteinExistence type="predicted"/>
<evidence type="ECO:0000313" key="3">
    <source>
        <dbReference type="Proteomes" id="UP000789901"/>
    </source>
</evidence>
<accession>A0ABN7VPG0</accession>
<dbReference type="Proteomes" id="UP000789901">
    <property type="component" value="Unassembled WGS sequence"/>
</dbReference>
<reference evidence="2 3" key="1">
    <citation type="submission" date="2021-06" db="EMBL/GenBank/DDBJ databases">
        <authorList>
            <person name="Kallberg Y."/>
            <person name="Tangrot J."/>
            <person name="Rosling A."/>
        </authorList>
    </citation>
    <scope>NUCLEOTIDE SEQUENCE [LARGE SCALE GENOMIC DNA]</scope>
    <source>
        <strain evidence="2 3">120-4 pot B 10/14</strain>
    </source>
</reference>
<evidence type="ECO:0000313" key="2">
    <source>
        <dbReference type="EMBL" id="CAG8788762.1"/>
    </source>
</evidence>